<evidence type="ECO:0000256" key="6">
    <source>
        <dbReference type="PIRSR" id="PIRSR000898-1"/>
    </source>
</evidence>
<feature type="domain" description="Calcineurin-like phosphoesterase" evidence="8">
    <location>
        <begin position="47"/>
        <end position="259"/>
    </location>
</feature>
<dbReference type="Proteomes" id="UP000192796">
    <property type="component" value="Unassembled WGS sequence"/>
</dbReference>
<reference evidence="9 10" key="1">
    <citation type="submission" date="2016-03" db="EMBL/GenBank/DDBJ databases">
        <title>Niastella vici sp. nov., isolated from farmland soil.</title>
        <authorList>
            <person name="Chen L."/>
            <person name="Wang D."/>
            <person name="Yang S."/>
            <person name="Wang G."/>
        </authorList>
    </citation>
    <scope>NUCLEOTIDE SEQUENCE [LARGE SCALE GENOMIC DNA]</scope>
    <source>
        <strain evidence="9 10">DJ57</strain>
    </source>
</reference>
<dbReference type="AlphaFoldDB" id="A0A1V9FNZ1"/>
<dbReference type="GO" id="GO:0003993">
    <property type="term" value="F:acid phosphatase activity"/>
    <property type="evidence" value="ECO:0007669"/>
    <property type="project" value="UniProtKB-UniRule"/>
</dbReference>
<evidence type="ECO:0000313" key="9">
    <source>
        <dbReference type="EMBL" id="OQP60027.1"/>
    </source>
</evidence>
<keyword evidence="3 7" id="KW-0732">Signal</keyword>
<dbReference type="Pfam" id="PF00149">
    <property type="entry name" value="Metallophos"/>
    <property type="match status" value="1"/>
</dbReference>
<feature type="binding site" evidence="6">
    <location>
        <position position="53"/>
    </location>
    <ligand>
        <name>Fe cation</name>
        <dbReference type="ChEBI" id="CHEBI:24875"/>
        <label>1</label>
    </ligand>
</feature>
<feature type="binding site" evidence="6">
    <location>
        <position position="256"/>
    </location>
    <ligand>
        <name>Fe cation</name>
        <dbReference type="ChEBI" id="CHEBI:24875"/>
        <label>2</label>
    </ligand>
</feature>
<feature type="binding site" evidence="6">
    <location>
        <position position="258"/>
    </location>
    <ligand>
        <name>Fe cation</name>
        <dbReference type="ChEBI" id="CHEBI:24875"/>
        <label>1</label>
    </ligand>
</feature>
<dbReference type="GO" id="GO:0046872">
    <property type="term" value="F:metal ion binding"/>
    <property type="evidence" value="ECO:0007669"/>
    <property type="project" value="UniProtKB-KW"/>
</dbReference>
<keyword evidence="4 5" id="KW-0378">Hydrolase</keyword>
<comment type="catalytic activity">
    <reaction evidence="1 5">
        <text>a phosphate monoester + H2O = an alcohol + phosphate</text>
        <dbReference type="Rhea" id="RHEA:15017"/>
        <dbReference type="ChEBI" id="CHEBI:15377"/>
        <dbReference type="ChEBI" id="CHEBI:30879"/>
        <dbReference type="ChEBI" id="CHEBI:43474"/>
        <dbReference type="ChEBI" id="CHEBI:67140"/>
        <dbReference type="EC" id="3.1.3.2"/>
    </reaction>
</comment>
<dbReference type="OrthoDB" id="9809781at2"/>
<dbReference type="InterPro" id="IPR029052">
    <property type="entry name" value="Metallo-depent_PP-like"/>
</dbReference>
<sequence>MIRKTLLLFVSLLMVTVVTNAQAPVVSDLGYRGGSIPNLKKLPNALHFVVFGDWGRNGENYQKEVAAGMGKAAHDLDAQFVIATGDNFYPYGVNSTQDYHWISSFETIYRAQSLHVKWYPVLGNHDYISNPQAQVEYSKISSRWTMPARYYSKKFYINGDTSLGVLIAFLDTDPLEKKMRGGNLDSAKYPTGGAEAQIAWLESMLNDNTVKWKMVVGHHPVYTGGWRYNSPDTKNMHDLLEPLFKKYNVDVYIAGHEHHLEYYKPEGRTHYVISGAGSEARPAFVKPTGSHFIAAQQGFCTFSVSRDNILVQFINYKDEIIKSLMIVK</sequence>
<dbReference type="EMBL" id="LVYD01000068">
    <property type="protein sequence ID" value="OQP60027.1"/>
    <property type="molecule type" value="Genomic_DNA"/>
</dbReference>
<dbReference type="PANTHER" id="PTHR10161">
    <property type="entry name" value="TARTRATE-RESISTANT ACID PHOSPHATASE TYPE 5"/>
    <property type="match status" value="1"/>
</dbReference>
<evidence type="ECO:0000256" key="1">
    <source>
        <dbReference type="ARBA" id="ARBA00000032"/>
    </source>
</evidence>
<name>A0A1V9FNZ1_9BACT</name>
<feature type="signal peptide" evidence="7">
    <location>
        <begin position="1"/>
        <end position="23"/>
    </location>
</feature>
<proteinExistence type="predicted"/>
<feature type="binding site" evidence="6">
    <location>
        <position position="124"/>
    </location>
    <ligand>
        <name>Fe cation</name>
        <dbReference type="ChEBI" id="CHEBI:24875"/>
        <label>2</label>
    </ligand>
</feature>
<dbReference type="RefSeq" id="WP_081153777.1">
    <property type="nucleotide sequence ID" value="NZ_LVYD01000068.1"/>
</dbReference>
<dbReference type="PANTHER" id="PTHR10161:SF14">
    <property type="entry name" value="TARTRATE-RESISTANT ACID PHOSPHATASE TYPE 5"/>
    <property type="match status" value="1"/>
</dbReference>
<feature type="chain" id="PRO_5010742644" description="acid phosphatase" evidence="7">
    <location>
        <begin position="24"/>
        <end position="328"/>
    </location>
</feature>
<evidence type="ECO:0000256" key="7">
    <source>
        <dbReference type="SAM" id="SignalP"/>
    </source>
</evidence>
<dbReference type="Gene3D" id="3.60.21.10">
    <property type="match status" value="1"/>
</dbReference>
<evidence type="ECO:0000256" key="5">
    <source>
        <dbReference type="PIRNR" id="PIRNR000898"/>
    </source>
</evidence>
<dbReference type="SUPFAM" id="SSF56300">
    <property type="entry name" value="Metallo-dependent phosphatases"/>
    <property type="match status" value="1"/>
</dbReference>
<gene>
    <name evidence="9" type="ORF">A3860_35235</name>
</gene>
<keyword evidence="5 6" id="KW-0408">Iron</keyword>
<feature type="binding site" evidence="6">
    <location>
        <position position="86"/>
    </location>
    <ligand>
        <name>Fe cation</name>
        <dbReference type="ChEBI" id="CHEBI:24875"/>
        <label>1</label>
    </ligand>
</feature>
<dbReference type="CDD" id="cd07378">
    <property type="entry name" value="MPP_ACP5"/>
    <property type="match status" value="1"/>
</dbReference>
<dbReference type="STRING" id="1703345.A3860_35235"/>
<dbReference type="InterPro" id="IPR004843">
    <property type="entry name" value="Calcineurin-like_PHP"/>
</dbReference>
<dbReference type="InterPro" id="IPR024927">
    <property type="entry name" value="Acid_PPase"/>
</dbReference>
<accession>A0A1V9FNZ1</accession>
<dbReference type="PIRSF" id="PIRSF000898">
    <property type="entry name" value="Acid_Ptase_5"/>
    <property type="match status" value="1"/>
</dbReference>
<evidence type="ECO:0000259" key="8">
    <source>
        <dbReference type="Pfam" id="PF00149"/>
    </source>
</evidence>
<organism evidence="9 10">
    <name type="scientific">Niastella vici</name>
    <dbReference type="NCBI Taxonomy" id="1703345"/>
    <lineage>
        <taxon>Bacteria</taxon>
        <taxon>Pseudomonadati</taxon>
        <taxon>Bacteroidota</taxon>
        <taxon>Chitinophagia</taxon>
        <taxon>Chitinophagales</taxon>
        <taxon>Chitinophagaceae</taxon>
        <taxon>Niastella</taxon>
    </lineage>
</organism>
<evidence type="ECO:0000256" key="4">
    <source>
        <dbReference type="ARBA" id="ARBA00022801"/>
    </source>
</evidence>
<feature type="binding site" evidence="6">
    <location>
        <position position="218"/>
    </location>
    <ligand>
        <name>Fe cation</name>
        <dbReference type="ChEBI" id="CHEBI:24875"/>
        <label>2</label>
    </ligand>
</feature>
<dbReference type="InterPro" id="IPR051558">
    <property type="entry name" value="Metallophosphoesterase_PAP"/>
</dbReference>
<protein>
    <recommendedName>
        <fullName evidence="2 5">acid phosphatase</fullName>
        <ecNumber evidence="2 5">3.1.3.2</ecNumber>
    </recommendedName>
</protein>
<comment type="caution">
    <text evidence="9">The sequence shown here is derived from an EMBL/GenBank/DDBJ whole genome shotgun (WGS) entry which is preliminary data.</text>
</comment>
<feature type="binding site" evidence="6">
    <location>
        <position position="86"/>
    </location>
    <ligand>
        <name>Fe cation</name>
        <dbReference type="ChEBI" id="CHEBI:24875"/>
        <label>2</label>
    </ligand>
</feature>
<comment type="cofactor">
    <cofactor evidence="6">
        <name>Fe cation</name>
        <dbReference type="ChEBI" id="CHEBI:24875"/>
    </cofactor>
    <text evidence="6">Binds 2 iron ions per subunit.</text>
</comment>
<keyword evidence="10" id="KW-1185">Reference proteome</keyword>
<dbReference type="EC" id="3.1.3.2" evidence="2 5"/>
<evidence type="ECO:0000256" key="2">
    <source>
        <dbReference type="ARBA" id="ARBA00012646"/>
    </source>
</evidence>
<evidence type="ECO:0000313" key="10">
    <source>
        <dbReference type="Proteomes" id="UP000192796"/>
    </source>
</evidence>
<keyword evidence="6" id="KW-0479">Metal-binding</keyword>
<feature type="binding site" evidence="6">
    <location>
        <position position="89"/>
    </location>
    <ligand>
        <name>Fe cation</name>
        <dbReference type="ChEBI" id="CHEBI:24875"/>
        <label>1</label>
    </ligand>
</feature>
<evidence type="ECO:0000256" key="3">
    <source>
        <dbReference type="ARBA" id="ARBA00022729"/>
    </source>
</evidence>